<gene>
    <name evidence="2" type="ORF">P1J78_08370</name>
</gene>
<comment type="caution">
    <text evidence="2">The sequence shown here is derived from an EMBL/GenBank/DDBJ whole genome shotgun (WGS) entry which is preliminary data.</text>
</comment>
<dbReference type="EMBL" id="JARGYC010000017">
    <property type="protein sequence ID" value="MDF0600742.1"/>
    <property type="molecule type" value="Genomic_DNA"/>
</dbReference>
<evidence type="ECO:0000259" key="1">
    <source>
        <dbReference type="Pfam" id="PF20056"/>
    </source>
</evidence>
<sequence>MGNRMEEARTACLMQGMSRTLGTSPAGIEGQLGRARLEAMVETCRACTKSDDCILWLLEHGAGARRAPGYCLNGEQLEVLAG</sequence>
<name>A0AAE3T806_9RHOB</name>
<dbReference type="AlphaFoldDB" id="A0AAE3T806"/>
<dbReference type="RefSeq" id="WP_275566886.1">
    <property type="nucleotide sequence ID" value="NZ_JARGYC010000017.1"/>
</dbReference>
<reference evidence="2" key="1">
    <citation type="submission" date="2023-03" db="EMBL/GenBank/DDBJ databases">
        <title>Multiphase analysis and comparison of six strains from genera Psychromarinibacter, Lutimaribacter, and Maritimibacter, including a novel species: Psychromarinibacter sediminicola sp. nov.</title>
        <authorList>
            <person name="Wang Y.-H."/>
            <person name="Ye M.-Q."/>
            <person name="Du Z.-J."/>
        </authorList>
    </citation>
    <scope>NUCLEOTIDE SEQUENCE</scope>
    <source>
        <strain evidence="2">C21-152</strain>
    </source>
</reference>
<keyword evidence="3" id="KW-1185">Reference proteome</keyword>
<feature type="domain" description="DUF6455" evidence="1">
    <location>
        <begin position="1"/>
        <end position="80"/>
    </location>
</feature>
<dbReference type="Proteomes" id="UP001220964">
    <property type="component" value="Unassembled WGS sequence"/>
</dbReference>
<protein>
    <submittedName>
        <fullName evidence="2">DUF6455 family protein</fullName>
    </submittedName>
</protein>
<accession>A0AAE3T806</accession>
<dbReference type="InterPro" id="IPR045601">
    <property type="entry name" value="DUF6455"/>
</dbReference>
<proteinExistence type="predicted"/>
<evidence type="ECO:0000313" key="3">
    <source>
        <dbReference type="Proteomes" id="UP001220964"/>
    </source>
</evidence>
<organism evidence="2 3">
    <name type="scientific">Psychromarinibacter sediminicola</name>
    <dbReference type="NCBI Taxonomy" id="3033385"/>
    <lineage>
        <taxon>Bacteria</taxon>
        <taxon>Pseudomonadati</taxon>
        <taxon>Pseudomonadota</taxon>
        <taxon>Alphaproteobacteria</taxon>
        <taxon>Rhodobacterales</taxon>
        <taxon>Paracoccaceae</taxon>
        <taxon>Psychromarinibacter</taxon>
    </lineage>
</organism>
<evidence type="ECO:0000313" key="2">
    <source>
        <dbReference type="EMBL" id="MDF0600742.1"/>
    </source>
</evidence>
<dbReference type="Pfam" id="PF20056">
    <property type="entry name" value="DUF6455"/>
    <property type="match status" value="1"/>
</dbReference>